<evidence type="ECO:0000313" key="3">
    <source>
        <dbReference type="Proteomes" id="UP000010411"/>
    </source>
</evidence>
<protein>
    <submittedName>
        <fullName evidence="2">Uncharacterized protein</fullName>
    </submittedName>
</protein>
<evidence type="ECO:0000256" key="1">
    <source>
        <dbReference type="SAM" id="MobiDB-lite"/>
    </source>
</evidence>
<reference evidence="2 3" key="1">
    <citation type="submission" date="2012-11" db="EMBL/GenBank/DDBJ databases">
        <authorList>
            <person name="Huguet-Tapia J.C."/>
            <person name="Durkin A.S."/>
            <person name="Pettis G.S."/>
            <person name="Badger J.H."/>
        </authorList>
    </citation>
    <scope>NUCLEOTIDE SEQUENCE [LARGE SCALE GENOMIC DNA]</scope>
    <source>
        <strain evidence="2 3">91-03</strain>
    </source>
</reference>
<evidence type="ECO:0000313" key="2">
    <source>
        <dbReference type="EMBL" id="EKX66377.1"/>
    </source>
</evidence>
<feature type="region of interest" description="Disordered" evidence="1">
    <location>
        <begin position="97"/>
        <end position="135"/>
    </location>
</feature>
<dbReference type="AlphaFoldDB" id="L1L0G8"/>
<dbReference type="PATRIC" id="fig|698759.3.peg.3029"/>
<accession>L1L0G8</accession>
<organism evidence="2 3">
    <name type="scientific">Streptomyces ipomoeae 91-03</name>
    <dbReference type="NCBI Taxonomy" id="698759"/>
    <lineage>
        <taxon>Bacteria</taxon>
        <taxon>Bacillati</taxon>
        <taxon>Actinomycetota</taxon>
        <taxon>Actinomycetes</taxon>
        <taxon>Kitasatosporales</taxon>
        <taxon>Streptomycetaceae</taxon>
        <taxon>Streptomyces</taxon>
    </lineage>
</organism>
<dbReference type="Gene3D" id="1.20.120.660">
    <property type="entry name" value="IL-4 antagonist (De novo design) like domain"/>
    <property type="match status" value="1"/>
</dbReference>
<proteinExistence type="predicted"/>
<gene>
    <name evidence="2" type="ORF">STRIP9103_09510</name>
</gene>
<comment type="caution">
    <text evidence="2">The sequence shown here is derived from an EMBL/GenBank/DDBJ whole genome shotgun (WGS) entry which is preliminary data.</text>
</comment>
<sequence length="135" mass="14151">MTDSDLSVLRERADKGDATAVDELVERATELGDLQELRRLADQGTATATAQLVELATEQGDIAELRRLSGNGNATTATATATDQLIELATAQGDFADCDGLPIRATPPLLSSSRSSPRSEGCRRSSAPYASPSTT</sequence>
<dbReference type="Proteomes" id="UP000010411">
    <property type="component" value="Unassembled WGS sequence"/>
</dbReference>
<dbReference type="RefSeq" id="WP_009310909.1">
    <property type="nucleotide sequence ID" value="NZ_AEJC01000225.1"/>
</dbReference>
<name>L1L0G8_9ACTN</name>
<keyword evidence="3" id="KW-1185">Reference proteome</keyword>
<dbReference type="EMBL" id="AEJC01000225">
    <property type="protein sequence ID" value="EKX66377.1"/>
    <property type="molecule type" value="Genomic_DNA"/>
</dbReference>